<dbReference type="PANTHER" id="PTHR11412:SF150">
    <property type="entry name" value="ALPHA-2-MACROGLOBULIN-RELATED"/>
    <property type="match status" value="1"/>
</dbReference>
<name>A0ABD0WHT5_UMBPY</name>
<evidence type="ECO:0000259" key="1">
    <source>
        <dbReference type="SMART" id="SM01359"/>
    </source>
</evidence>
<dbReference type="Gene3D" id="6.20.50.160">
    <property type="match status" value="1"/>
</dbReference>
<dbReference type="InterPro" id="IPR040839">
    <property type="entry name" value="MG4"/>
</dbReference>
<dbReference type="InterPro" id="IPR013783">
    <property type="entry name" value="Ig-like_fold"/>
</dbReference>
<dbReference type="Pfam" id="PF00207">
    <property type="entry name" value="A2M"/>
    <property type="match status" value="1"/>
</dbReference>
<sequence length="642" mass="71305">MDQRGCASHDFNMLSFKDESRKMLRDHFILNTEVEEQGTGITRSAEKRITLSYVIGKLSFVDTPKIYEHGSTVEGKIKVVHFNDTPINDMSVYLIEGQWSSARNLLNLTTDIHGIASFSINTTGIPPTDIHLTISSTPTLEYSGYRTPYFTRGEHKLSRIQPAEPHSKASSYLDVQKIEKPLACGEEVSITTRYTIVGETIPSGSIDVIYLVLSKGAIVEHGHMKAVVQESPVSEGEVTLKLTVVPEMAPVVQVLVYSMLPSLSVIAHSMNFPTEKCFRHKVLVDFSPSKAVPGEQNTLQLSALPGSLCGLSAVDRSVHVMEPGKRLDADKIFDLLPVTEAKSFPYDLEDDLDCLHVRPRRYIMPYPGPEKTSAYEVFKKLGLKVTTNLIARVPTCLMYKGERYQHSSIYPYRMERLLYRSGLPMPVAFAMDSGSLPSQSERISVRTFFPETWIWDLVEVGKSGSADVSLTVPDTITTWETEAFCLAPSGFGLAPPVELTVFQPFFLELTLPYSIIRGENFELKATVFNYLSKCIMVSVTPAHSLDYTLTPLKDVEYSSCLCANGRKTFSWTMAPSALGVLNVTISAEAVQSHVACDNEIVSVPDRGRIDIVTRSLLVKAEGTEQTETYNWLLCPTGPQEKP</sequence>
<feature type="domain" description="Alpha-2-macroglobulin bait region" evidence="1">
    <location>
        <begin position="173"/>
        <end position="321"/>
    </location>
</feature>
<dbReference type="Pfam" id="PF17789">
    <property type="entry name" value="MG4"/>
    <property type="match status" value="1"/>
</dbReference>
<evidence type="ECO:0000313" key="3">
    <source>
        <dbReference type="EMBL" id="KAL0973002.1"/>
    </source>
</evidence>
<dbReference type="Proteomes" id="UP001557470">
    <property type="component" value="Unassembled WGS sequence"/>
</dbReference>
<dbReference type="SUPFAM" id="SSF81296">
    <property type="entry name" value="E set domains"/>
    <property type="match status" value="1"/>
</dbReference>
<dbReference type="InterPro" id="IPR050473">
    <property type="entry name" value="A2M/Complement_sys"/>
</dbReference>
<dbReference type="Pfam" id="PF07703">
    <property type="entry name" value="A2M_BRD"/>
    <property type="match status" value="1"/>
</dbReference>
<reference evidence="3 4" key="1">
    <citation type="submission" date="2024-06" db="EMBL/GenBank/DDBJ databases">
        <authorList>
            <person name="Pan Q."/>
            <person name="Wen M."/>
            <person name="Jouanno E."/>
            <person name="Zahm M."/>
            <person name="Klopp C."/>
            <person name="Cabau C."/>
            <person name="Louis A."/>
            <person name="Berthelot C."/>
            <person name="Parey E."/>
            <person name="Roest Crollius H."/>
            <person name="Montfort J."/>
            <person name="Robinson-Rechavi M."/>
            <person name="Bouchez O."/>
            <person name="Lampietro C."/>
            <person name="Lopez Roques C."/>
            <person name="Donnadieu C."/>
            <person name="Postlethwait J."/>
            <person name="Bobe J."/>
            <person name="Verreycken H."/>
            <person name="Guiguen Y."/>
        </authorList>
    </citation>
    <scope>NUCLEOTIDE SEQUENCE [LARGE SCALE GENOMIC DNA]</scope>
    <source>
        <strain evidence="3">Up_M1</strain>
        <tissue evidence="3">Testis</tissue>
    </source>
</reference>
<dbReference type="InterPro" id="IPR001599">
    <property type="entry name" value="Macroglobln_a2"/>
</dbReference>
<gene>
    <name evidence="3" type="ORF">UPYG_G00197570</name>
</gene>
<evidence type="ECO:0000259" key="2">
    <source>
        <dbReference type="SMART" id="SM01360"/>
    </source>
</evidence>
<keyword evidence="4" id="KW-1185">Reference proteome</keyword>
<feature type="domain" description="Alpha-2-macroglobulin" evidence="2">
    <location>
        <begin position="452"/>
        <end position="541"/>
    </location>
</feature>
<dbReference type="InterPro" id="IPR014756">
    <property type="entry name" value="Ig_E-set"/>
</dbReference>
<dbReference type="SMART" id="SM01359">
    <property type="entry name" value="A2M_N_2"/>
    <property type="match status" value="1"/>
</dbReference>
<dbReference type="Gene3D" id="2.60.40.1930">
    <property type="match status" value="1"/>
</dbReference>
<proteinExistence type="predicted"/>
<dbReference type="GO" id="GO:0007399">
    <property type="term" value="P:nervous system development"/>
    <property type="evidence" value="ECO:0007669"/>
    <property type="project" value="UniProtKB-ARBA"/>
</dbReference>
<protein>
    <recommendedName>
        <fullName evidence="5">Alpha-2-macroglobulin-like</fullName>
    </recommendedName>
</protein>
<dbReference type="FunFam" id="2.60.40.10:FF:000312">
    <property type="entry name" value="Alpha-2-macroglobulin like 1"/>
    <property type="match status" value="1"/>
</dbReference>
<evidence type="ECO:0000313" key="4">
    <source>
        <dbReference type="Proteomes" id="UP001557470"/>
    </source>
</evidence>
<dbReference type="Gene3D" id="2.60.40.10">
    <property type="entry name" value="Immunoglobulins"/>
    <property type="match status" value="2"/>
</dbReference>
<comment type="caution">
    <text evidence="3">The sequence shown here is derived from an EMBL/GenBank/DDBJ whole genome shotgun (WGS) entry which is preliminary data.</text>
</comment>
<dbReference type="AlphaFoldDB" id="A0ABD0WHT5"/>
<organism evidence="3 4">
    <name type="scientific">Umbra pygmaea</name>
    <name type="common">Eastern mudminnow</name>
    <dbReference type="NCBI Taxonomy" id="75934"/>
    <lineage>
        <taxon>Eukaryota</taxon>
        <taxon>Metazoa</taxon>
        <taxon>Chordata</taxon>
        <taxon>Craniata</taxon>
        <taxon>Vertebrata</taxon>
        <taxon>Euteleostomi</taxon>
        <taxon>Actinopterygii</taxon>
        <taxon>Neopterygii</taxon>
        <taxon>Teleostei</taxon>
        <taxon>Protacanthopterygii</taxon>
        <taxon>Esociformes</taxon>
        <taxon>Umbridae</taxon>
        <taxon>Umbra</taxon>
    </lineage>
</organism>
<dbReference type="SMART" id="SM01360">
    <property type="entry name" value="A2M"/>
    <property type="match status" value="1"/>
</dbReference>
<dbReference type="EMBL" id="JAGEUA010000006">
    <property type="protein sequence ID" value="KAL0973002.1"/>
    <property type="molecule type" value="Genomic_DNA"/>
</dbReference>
<dbReference type="PANTHER" id="PTHR11412">
    <property type="entry name" value="MACROGLOBULIN / COMPLEMENT"/>
    <property type="match status" value="1"/>
</dbReference>
<dbReference type="Gene3D" id="2.20.130.20">
    <property type="match status" value="1"/>
</dbReference>
<dbReference type="InterPro" id="IPR011625">
    <property type="entry name" value="A2M_N_BRD"/>
</dbReference>
<evidence type="ECO:0008006" key="5">
    <source>
        <dbReference type="Google" id="ProtNLM"/>
    </source>
</evidence>
<accession>A0ABD0WHT5</accession>